<dbReference type="EMBL" id="CABVJG010000007">
    <property type="protein sequence ID" value="VVQ04865.1"/>
    <property type="molecule type" value="Genomic_DNA"/>
</dbReference>
<evidence type="ECO:0000256" key="3">
    <source>
        <dbReference type="ARBA" id="ARBA00022777"/>
    </source>
</evidence>
<dbReference type="InterPro" id="IPR016869">
    <property type="entry name" value="UCP028135_HipA-like"/>
</dbReference>
<dbReference type="GO" id="GO:0004674">
    <property type="term" value="F:protein serine/threonine kinase activity"/>
    <property type="evidence" value="ECO:0007669"/>
    <property type="project" value="TreeGrafter"/>
</dbReference>
<dbReference type="InterPro" id="IPR012893">
    <property type="entry name" value="HipA-like_C"/>
</dbReference>
<protein>
    <recommendedName>
        <fullName evidence="4">HipA-like C-terminal domain-containing protein</fullName>
    </recommendedName>
</protein>
<accession>A0A5E7U3E7</accession>
<reference evidence="5 6" key="1">
    <citation type="submission" date="2019-09" db="EMBL/GenBank/DDBJ databases">
        <authorList>
            <person name="Chandra G."/>
            <person name="Truman W A."/>
        </authorList>
    </citation>
    <scope>NUCLEOTIDE SEQUENCE [LARGE SCALE GENOMIC DNA]</scope>
    <source>
        <strain evidence="5">PS925</strain>
    </source>
</reference>
<dbReference type="InterPro" id="IPR052028">
    <property type="entry name" value="HipA_Ser/Thr_kinase"/>
</dbReference>
<dbReference type="RefSeq" id="WP_150793867.1">
    <property type="nucleotide sequence ID" value="NZ_CABVJG010000007.1"/>
</dbReference>
<feature type="domain" description="HipA-like C-terminal" evidence="4">
    <location>
        <begin position="164"/>
        <end position="367"/>
    </location>
</feature>
<dbReference type="Proteomes" id="UP000412311">
    <property type="component" value="Unassembled WGS sequence"/>
</dbReference>
<dbReference type="PANTHER" id="PTHR37419">
    <property type="entry name" value="SERINE/THREONINE-PROTEIN KINASE TOXIN HIPA"/>
    <property type="match status" value="1"/>
</dbReference>
<keyword evidence="3" id="KW-0418">Kinase</keyword>
<keyword evidence="2" id="KW-0808">Transferase</keyword>
<dbReference type="PIRSF" id="PIRSF028135">
    <property type="entry name" value="UCP028135_HipA-like"/>
    <property type="match status" value="1"/>
</dbReference>
<organism evidence="5 6">
    <name type="scientific">Pseudomonas fluorescens</name>
    <dbReference type="NCBI Taxonomy" id="294"/>
    <lineage>
        <taxon>Bacteria</taxon>
        <taxon>Pseudomonadati</taxon>
        <taxon>Pseudomonadota</taxon>
        <taxon>Gammaproteobacteria</taxon>
        <taxon>Pseudomonadales</taxon>
        <taxon>Pseudomonadaceae</taxon>
        <taxon>Pseudomonas</taxon>
    </lineage>
</organism>
<evidence type="ECO:0000256" key="2">
    <source>
        <dbReference type="ARBA" id="ARBA00022679"/>
    </source>
</evidence>
<proteinExistence type="inferred from homology"/>
<comment type="similarity">
    <text evidence="1">Belongs to the HipA Ser/Thr kinase family.</text>
</comment>
<evidence type="ECO:0000259" key="4">
    <source>
        <dbReference type="Pfam" id="PF07804"/>
    </source>
</evidence>
<evidence type="ECO:0000313" key="6">
    <source>
        <dbReference type="Proteomes" id="UP000412311"/>
    </source>
</evidence>
<dbReference type="GO" id="GO:0005829">
    <property type="term" value="C:cytosol"/>
    <property type="evidence" value="ECO:0007669"/>
    <property type="project" value="TreeGrafter"/>
</dbReference>
<evidence type="ECO:0000313" key="5">
    <source>
        <dbReference type="EMBL" id="VVQ04865.1"/>
    </source>
</evidence>
<sequence length="450" mass="50236">MYDLTLQIFTAGKWQDAMILSFDDPEKGFESRCSFGYETTYLAENIEAMGSPFSKAVSALYPLDWDGRRSKTPAFVHDIAPAGAAKRFLLARLGQEKPANISADLYLLGRSTPAPIGNMRIKESAEVIDERKPIGFKREDVIQRDNRFLEYAYELGAAIGGATGAGGEAPKLLLAENKSGLLYPDAVLDDDKVRQHWFVKFARNRGGLTDQDILRSEFHYYKALQKLGIETIAAEGLALEEANKPSLWMQRFDRRVSDGEVSRLAVESIYSLAQVTTPGSAMNHMEVIRMLAGLWRKAGQASQIPALVTDYLRRDLINKILGNSDNHGRNTAIIRQANTFRLAPIYDLAPMVMDDEGVTRTTKWSRDLERAGDVDWRGVCRALADIAEPDDPLAALCDAPALFERLREDAQRLAALPDILTASGLPDRTMNHPGIHLKNLEQRLKEWDLQ</sequence>
<evidence type="ECO:0000256" key="1">
    <source>
        <dbReference type="ARBA" id="ARBA00010164"/>
    </source>
</evidence>
<dbReference type="PANTHER" id="PTHR37419:SF8">
    <property type="entry name" value="TOXIN YJJJ"/>
    <property type="match status" value="1"/>
</dbReference>
<gene>
    <name evidence="5" type="ORF">PS925_02699</name>
</gene>
<dbReference type="Pfam" id="PF07804">
    <property type="entry name" value="HipA_C"/>
    <property type="match status" value="1"/>
</dbReference>
<dbReference type="AlphaFoldDB" id="A0A5E7U3E7"/>
<dbReference type="Gene3D" id="1.10.1070.20">
    <property type="match status" value="1"/>
</dbReference>
<name>A0A5E7U3E7_PSEFL</name>